<evidence type="ECO:0000313" key="2">
    <source>
        <dbReference type="EMBL" id="MBJ6724291.1"/>
    </source>
</evidence>
<sequence>MKKKMVALLAGALLSLSAGNALAYFGNGELVLYAYNNTSSSPEVGIDLGSISTLLAPGTDTVINTGTSLTGLKTGASYVYAGILGMANWNVNVGNVYALANSGLGSFSANTANLQSFYAANNNLNTKYGSPATATETFPVKGSGTYYGLMDKSSPGAGTYGSILPSSMAGQGDFKTSLAGDVVKGIYYLDNIGGSTTFVEVGKATFFANGNIEINTAVPTAPPTVPVPAALPLMATGLLGMAGLGKRKKSV</sequence>
<dbReference type="EMBL" id="JAEMHM010000004">
    <property type="protein sequence ID" value="MBJ6724291.1"/>
    <property type="molecule type" value="Genomic_DNA"/>
</dbReference>
<keyword evidence="1" id="KW-0732">Signal</keyword>
<dbReference type="InterPro" id="IPR013424">
    <property type="entry name" value="Ice-binding_C"/>
</dbReference>
<gene>
    <name evidence="2" type="ORF">JFN93_06200</name>
</gene>
<proteinExistence type="predicted"/>
<name>A0A8J7LY42_9BACT</name>
<organism evidence="2 3">
    <name type="scientific">Geomesophilobacter sediminis</name>
    <dbReference type="NCBI Taxonomy" id="2798584"/>
    <lineage>
        <taxon>Bacteria</taxon>
        <taxon>Pseudomonadati</taxon>
        <taxon>Thermodesulfobacteriota</taxon>
        <taxon>Desulfuromonadia</taxon>
        <taxon>Geobacterales</taxon>
        <taxon>Geobacteraceae</taxon>
        <taxon>Geomesophilobacter</taxon>
    </lineage>
</organism>
<accession>A0A8J7LY42</accession>
<feature type="chain" id="PRO_5035157278" evidence="1">
    <location>
        <begin position="24"/>
        <end position="251"/>
    </location>
</feature>
<dbReference type="NCBIfam" id="TIGR02595">
    <property type="entry name" value="PEP_CTERM"/>
    <property type="match status" value="1"/>
</dbReference>
<evidence type="ECO:0000256" key="1">
    <source>
        <dbReference type="SAM" id="SignalP"/>
    </source>
</evidence>
<reference evidence="2" key="1">
    <citation type="submission" date="2020-12" db="EMBL/GenBank/DDBJ databases">
        <title>Geomonas sp. Red875, isolated from river sediment.</title>
        <authorList>
            <person name="Xu Z."/>
            <person name="Zhang Z."/>
            <person name="Masuda Y."/>
            <person name="Itoh H."/>
            <person name="Senoo K."/>
        </authorList>
    </citation>
    <scope>NUCLEOTIDE SEQUENCE</scope>
    <source>
        <strain evidence="2">Red875</strain>
    </source>
</reference>
<dbReference type="AlphaFoldDB" id="A0A8J7LY42"/>
<comment type="caution">
    <text evidence="2">The sequence shown here is derived from an EMBL/GenBank/DDBJ whole genome shotgun (WGS) entry which is preliminary data.</text>
</comment>
<protein>
    <submittedName>
        <fullName evidence="2">PEP-CTERM sorting domain-containing protein</fullName>
    </submittedName>
</protein>
<keyword evidence="3" id="KW-1185">Reference proteome</keyword>
<dbReference type="RefSeq" id="WP_199383128.1">
    <property type="nucleotide sequence ID" value="NZ_JAEMHM010000004.1"/>
</dbReference>
<evidence type="ECO:0000313" key="3">
    <source>
        <dbReference type="Proteomes" id="UP000636888"/>
    </source>
</evidence>
<feature type="signal peptide" evidence="1">
    <location>
        <begin position="1"/>
        <end position="23"/>
    </location>
</feature>
<dbReference type="Proteomes" id="UP000636888">
    <property type="component" value="Unassembled WGS sequence"/>
</dbReference>